<keyword evidence="4" id="KW-1185">Reference proteome</keyword>
<evidence type="ECO:0000313" key="4">
    <source>
        <dbReference type="Proteomes" id="UP001159405"/>
    </source>
</evidence>
<keyword evidence="1" id="KW-0175">Coiled coil</keyword>
<feature type="coiled-coil region" evidence="1">
    <location>
        <begin position="147"/>
        <end position="174"/>
    </location>
</feature>
<evidence type="ECO:0000256" key="2">
    <source>
        <dbReference type="SAM" id="MobiDB-lite"/>
    </source>
</evidence>
<accession>A0ABN8P7F1</accession>
<organism evidence="3 4">
    <name type="scientific">Porites lobata</name>
    <dbReference type="NCBI Taxonomy" id="104759"/>
    <lineage>
        <taxon>Eukaryota</taxon>
        <taxon>Metazoa</taxon>
        <taxon>Cnidaria</taxon>
        <taxon>Anthozoa</taxon>
        <taxon>Hexacorallia</taxon>
        <taxon>Scleractinia</taxon>
        <taxon>Fungiina</taxon>
        <taxon>Poritidae</taxon>
        <taxon>Porites</taxon>
    </lineage>
</organism>
<dbReference type="Proteomes" id="UP001159405">
    <property type="component" value="Unassembled WGS sequence"/>
</dbReference>
<protein>
    <submittedName>
        <fullName evidence="3">Uncharacterized protein</fullName>
    </submittedName>
</protein>
<feature type="non-terminal residue" evidence="3">
    <location>
        <position position="222"/>
    </location>
</feature>
<name>A0ABN8P7F1_9CNID</name>
<sequence length="222" mass="25393">MSSVGERDSLGRTIIAYRGHITRIINELDPLLLEQIASKEVVEKHSSLVSIFEKLKRACAQWYHLSGAQEDRERITRDYAKDVYRMQMFENKYKEWLNDVYTPISRGVYGEGIANISGFDLSSKTPPRKNSSKGGSQLSARNVKCTMAQLKVKRLLAEQEIKESEIALRLQEENTRFELMLARIDAEQAEIEAKLGDQVDFDSVFSSEGSVRGHENVRKYLE</sequence>
<reference evidence="3 4" key="1">
    <citation type="submission" date="2022-05" db="EMBL/GenBank/DDBJ databases">
        <authorList>
            <consortium name="Genoscope - CEA"/>
            <person name="William W."/>
        </authorList>
    </citation>
    <scope>NUCLEOTIDE SEQUENCE [LARGE SCALE GENOMIC DNA]</scope>
</reference>
<proteinExistence type="predicted"/>
<evidence type="ECO:0000256" key="1">
    <source>
        <dbReference type="SAM" id="Coils"/>
    </source>
</evidence>
<dbReference type="EMBL" id="CALNXK010000052">
    <property type="protein sequence ID" value="CAH3133138.1"/>
    <property type="molecule type" value="Genomic_DNA"/>
</dbReference>
<comment type="caution">
    <text evidence="3">The sequence shown here is derived from an EMBL/GenBank/DDBJ whole genome shotgun (WGS) entry which is preliminary data.</text>
</comment>
<evidence type="ECO:0000313" key="3">
    <source>
        <dbReference type="EMBL" id="CAH3133138.1"/>
    </source>
</evidence>
<feature type="region of interest" description="Disordered" evidence="2">
    <location>
        <begin position="120"/>
        <end position="139"/>
    </location>
</feature>
<gene>
    <name evidence="3" type="ORF">PLOB_00036657</name>
</gene>